<proteinExistence type="predicted"/>
<protein>
    <submittedName>
        <fullName evidence="2">Uncharacterized protein</fullName>
    </submittedName>
</protein>
<evidence type="ECO:0000313" key="2">
    <source>
        <dbReference type="EMBL" id="KAA1087058.1"/>
    </source>
</evidence>
<accession>A0A5B0NGE6</accession>
<gene>
    <name evidence="2" type="ORF">PGT21_020798</name>
</gene>
<sequence>MIKKRTGSGRGICPADLHIHIWQTAPEPTFLSQPTMVEELARLGSFPLITMQTDIRHGIGPAVLHTLPAVHGLLHSDSDQQTGWTPLRPVSEEV</sequence>
<reference evidence="2 3" key="1">
    <citation type="submission" date="2019-05" db="EMBL/GenBank/DDBJ databases">
        <title>Emergence of the Ug99 lineage of the wheat stem rust pathogen through somatic hybridization.</title>
        <authorList>
            <person name="Li F."/>
            <person name="Upadhyaya N.M."/>
            <person name="Sperschneider J."/>
            <person name="Matny O."/>
            <person name="Nguyen-Phuc H."/>
            <person name="Mago R."/>
            <person name="Raley C."/>
            <person name="Miller M.E."/>
            <person name="Silverstein K.A.T."/>
            <person name="Henningsen E."/>
            <person name="Hirsch C.D."/>
            <person name="Visser B."/>
            <person name="Pretorius Z.A."/>
            <person name="Steffenson B.J."/>
            <person name="Schwessinger B."/>
            <person name="Dodds P.N."/>
            <person name="Figueroa M."/>
        </authorList>
    </citation>
    <scope>NUCLEOTIDE SEQUENCE [LARGE SCALE GENOMIC DNA]</scope>
    <source>
        <strain evidence="2">21-0</strain>
    </source>
</reference>
<feature type="region of interest" description="Disordered" evidence="1">
    <location>
        <begin position="75"/>
        <end position="94"/>
    </location>
</feature>
<name>A0A5B0NGE6_PUCGR</name>
<dbReference type="Proteomes" id="UP000324748">
    <property type="component" value="Unassembled WGS sequence"/>
</dbReference>
<evidence type="ECO:0000313" key="3">
    <source>
        <dbReference type="Proteomes" id="UP000324748"/>
    </source>
</evidence>
<comment type="caution">
    <text evidence="2">The sequence shown here is derived from an EMBL/GenBank/DDBJ whole genome shotgun (WGS) entry which is preliminary data.</text>
</comment>
<keyword evidence="3" id="KW-1185">Reference proteome</keyword>
<dbReference type="AlphaFoldDB" id="A0A5B0NGE6"/>
<organism evidence="2 3">
    <name type="scientific">Puccinia graminis f. sp. tritici</name>
    <dbReference type="NCBI Taxonomy" id="56615"/>
    <lineage>
        <taxon>Eukaryota</taxon>
        <taxon>Fungi</taxon>
        <taxon>Dikarya</taxon>
        <taxon>Basidiomycota</taxon>
        <taxon>Pucciniomycotina</taxon>
        <taxon>Pucciniomycetes</taxon>
        <taxon>Pucciniales</taxon>
        <taxon>Pucciniaceae</taxon>
        <taxon>Puccinia</taxon>
    </lineage>
</organism>
<evidence type="ECO:0000256" key="1">
    <source>
        <dbReference type="SAM" id="MobiDB-lite"/>
    </source>
</evidence>
<dbReference type="EMBL" id="VSWC01000105">
    <property type="protein sequence ID" value="KAA1087058.1"/>
    <property type="molecule type" value="Genomic_DNA"/>
</dbReference>